<keyword evidence="4" id="KW-1185">Reference proteome</keyword>
<dbReference type="Pfam" id="PF17482">
    <property type="entry name" value="Phage_sheath_1C"/>
    <property type="match status" value="1"/>
</dbReference>
<evidence type="ECO:0000259" key="2">
    <source>
        <dbReference type="Pfam" id="PF17482"/>
    </source>
</evidence>
<feature type="domain" description="Tail sheath protein C-terminal" evidence="2">
    <location>
        <begin position="536"/>
        <end position="639"/>
    </location>
</feature>
<evidence type="ECO:0000313" key="4">
    <source>
        <dbReference type="Proteomes" id="UP000267464"/>
    </source>
</evidence>
<reference evidence="3 4" key="1">
    <citation type="submission" date="2018-08" db="EMBL/GenBank/DDBJ databases">
        <authorList>
            <person name="Khan S.A."/>
            <person name="Jeon C.O."/>
            <person name="Chun B.H."/>
            <person name="Jeong S.E."/>
        </authorList>
    </citation>
    <scope>NUCLEOTIDE SEQUENCE [LARGE SCALE GENOMIC DNA]</scope>
    <source>
        <strain evidence="3 4">S-16</strain>
    </source>
</reference>
<dbReference type="PANTHER" id="PTHR35861">
    <property type="match status" value="1"/>
</dbReference>
<proteinExistence type="inferred from homology"/>
<accession>A0A3N7HIZ4</accession>
<protein>
    <recommendedName>
        <fullName evidence="2">Tail sheath protein C-terminal domain-containing protein</fullName>
    </recommendedName>
</protein>
<sequence length="653" mass="70820">MSTTRPRLGLSFEVAPPASAHPLRTDIACLIGTVARRRVPVPDDVQVMPNVLARWLVAHRIDRVGGVPVGQLRVSLASGTRFVDTLVAQAAGEEKTTLSDFLATQTGGTTSKLVFADLLKACRTLTPVPDALIDDLRRRGFQPRGVLGTDEFAAWLRIQRLHNLPVPIESFDTFDALFAWDQRGIRDRIIRSDDPVLATALGVAVRAFFGEGGRRCYVVRSGDPSDVFDTRIGRFSACFPEPTGPSDPTVFDDDVDRCPQLPGIRRLVDAGDMKGLRGNAQPVALSASDWVGLEHVYGLADVSFALLPDLIDACARPVPSTVPPAEVVAADERFVECVQEAPPDSLPVGRRLPPPRLDAVGLELWRQLQLRALALMDNAGRAFHRRDVQFLASLPLLSDATDLPPPAGWIAWMAETAGWIQPATDGIGNLLSDRLQLAYPWIRTGDSADAQGGAEAPEGTLAGVLARSALERGSYRSAATRDLHRFQDSEPLMPWTQATQQAVWTPLGSLTLAERVCLLGPTPRGPQLLSDVTCSDDPRTRQAAVRRLINVVIQASRDAGNDLSFEPNGERLWARVRERLSDLMRVLLTAGALSTDGVPFAVRCGRDTMQQNDIDAGRLIAQIEIQPAQPIQRIVVVLNLRDAGPASAFANAA</sequence>
<evidence type="ECO:0000256" key="1">
    <source>
        <dbReference type="ARBA" id="ARBA00008005"/>
    </source>
</evidence>
<dbReference type="AlphaFoldDB" id="A0A3N7HIZ4"/>
<dbReference type="EMBL" id="QUSW01000010">
    <property type="protein sequence ID" value="RQP21473.1"/>
    <property type="molecule type" value="Genomic_DNA"/>
</dbReference>
<comment type="similarity">
    <text evidence="1">Belongs to the myoviridae tail sheath protein family.</text>
</comment>
<dbReference type="RefSeq" id="WP_124543413.1">
    <property type="nucleotide sequence ID" value="NZ_QUSW01000010.1"/>
</dbReference>
<comment type="caution">
    <text evidence="3">The sequence shown here is derived from an EMBL/GenBank/DDBJ whole genome shotgun (WGS) entry which is preliminary data.</text>
</comment>
<organism evidence="3 4">
    <name type="scientific">Piscinibacter terrae</name>
    <dbReference type="NCBI Taxonomy" id="2496871"/>
    <lineage>
        <taxon>Bacteria</taxon>
        <taxon>Pseudomonadati</taxon>
        <taxon>Pseudomonadota</taxon>
        <taxon>Betaproteobacteria</taxon>
        <taxon>Burkholderiales</taxon>
        <taxon>Sphaerotilaceae</taxon>
        <taxon>Piscinibacter</taxon>
    </lineage>
</organism>
<name>A0A3N7HIZ4_9BURK</name>
<dbReference type="OrthoDB" id="9767864at2"/>
<dbReference type="PANTHER" id="PTHR35861:SF1">
    <property type="entry name" value="PHAGE TAIL SHEATH PROTEIN"/>
    <property type="match status" value="1"/>
</dbReference>
<dbReference type="InterPro" id="IPR020287">
    <property type="entry name" value="Tail_sheath_C"/>
</dbReference>
<gene>
    <name evidence="3" type="ORF">DZC73_26490</name>
</gene>
<dbReference type="InterPro" id="IPR052042">
    <property type="entry name" value="Tail_sheath_structural"/>
</dbReference>
<dbReference type="Proteomes" id="UP000267464">
    <property type="component" value="Unassembled WGS sequence"/>
</dbReference>
<reference evidence="3 4" key="2">
    <citation type="submission" date="2018-12" db="EMBL/GenBank/DDBJ databases">
        <title>Rhizobacter gummiphilus sp. nov., a rubber-degrading bacterium isolated from the soil of a botanical garden in Japan.</title>
        <authorList>
            <person name="Shunsuke S.S."/>
        </authorList>
    </citation>
    <scope>NUCLEOTIDE SEQUENCE [LARGE SCALE GENOMIC DNA]</scope>
    <source>
        <strain evidence="3 4">S-16</strain>
    </source>
</reference>
<evidence type="ECO:0000313" key="3">
    <source>
        <dbReference type="EMBL" id="RQP21473.1"/>
    </source>
</evidence>